<dbReference type="Gene3D" id="3.10.310.70">
    <property type="match status" value="1"/>
</dbReference>
<dbReference type="PANTHER" id="PTHR22642">
    <property type="entry name" value="IMIDAZOLONEPROPIONASE"/>
    <property type="match status" value="1"/>
</dbReference>
<protein>
    <submittedName>
        <fullName evidence="3">N-substituted formamide deformylase</fullName>
        <ecNumber evidence="3">3.5.1.91</ecNumber>
    </submittedName>
</protein>
<dbReference type="InterPro" id="IPR032466">
    <property type="entry name" value="Metal_Hydrolase"/>
</dbReference>
<dbReference type="Pfam" id="PF07969">
    <property type="entry name" value="Amidohydro_3"/>
    <property type="match status" value="1"/>
</dbReference>
<dbReference type="SUPFAM" id="SSF51556">
    <property type="entry name" value="Metallo-dependent hydrolases"/>
    <property type="match status" value="1"/>
</dbReference>
<dbReference type="InterPro" id="IPR033932">
    <property type="entry name" value="YtcJ-like"/>
</dbReference>
<feature type="chain" id="PRO_5038426057" evidence="1">
    <location>
        <begin position="24"/>
        <end position="574"/>
    </location>
</feature>
<dbReference type="EMBL" id="CACRTR010000016">
    <property type="protein sequence ID" value="VYU64443.1"/>
    <property type="molecule type" value="Genomic_DNA"/>
</dbReference>
<gene>
    <name evidence="3" type="primary">nfdA_2</name>
    <name evidence="3" type="ORF">ELLFYP34_03957</name>
</gene>
<evidence type="ECO:0000256" key="1">
    <source>
        <dbReference type="SAM" id="SignalP"/>
    </source>
</evidence>
<sequence length="574" mass="61668">MTQLSKKIRAATVGLLVSAAIFAAGCSNTAVNQGGEVYYNAKIFTSDDDQPEASALVVKDGKISFVGSSDDALKFAGSGATSHDMGGSLILPGLIDSHAHYLAINTWTSDVLPLQIDLAMTHDQILEAVKDYAEQYPAEVAPVISGMGYGTDAKPLATELDKVVSDRPVVLTNSGGHGGWANTKALEMAGVTAATPDPSPGISYFVRDENGNPTGEFKEASTMAIMLQNLGLTSGKAIETRFPVFTQTVLSPYGYTSYYDAGLLVADEEESIDALSKAGANIRVFTSFVYRDPVPVDEFVSKMTSVRDKYTSDTVRPTTLKLFKDGTLEDYSSLMFENFSDHSGEGVEILDNDHMMAIARAAADKGFNLHTHAIGDKAISETLDLYRDLGDIEGTKTMAHVQILPEDGIQRFAEQTDVFYQTTPVWALGDEFTKSALGDDRYGRQMPLNTVSQNGTLLTFGSDAPVSNGLAGINPFTEMYHAVKRGESDDYDPPKSEGIDIATAIKAYTINGARQVNAGDEIGSITAGKSADFIVLDRDLLTVPTDEIKDTTVLQTYFKGNEVYNAQDQQGAAK</sequence>
<evidence type="ECO:0000259" key="2">
    <source>
        <dbReference type="Pfam" id="PF07969"/>
    </source>
</evidence>
<dbReference type="Gene3D" id="3.20.20.140">
    <property type="entry name" value="Metal-dependent hydrolases"/>
    <property type="match status" value="1"/>
</dbReference>
<dbReference type="EC" id="3.5.1.91" evidence="3"/>
<dbReference type="InterPro" id="IPR013108">
    <property type="entry name" value="Amidohydro_3"/>
</dbReference>
<dbReference type="PANTHER" id="PTHR22642:SF2">
    <property type="entry name" value="PROTEIN LONG AFTER FAR-RED 3"/>
    <property type="match status" value="1"/>
</dbReference>
<proteinExistence type="predicted"/>
<name>A0A6N3GKG1_EUBLI</name>
<keyword evidence="3" id="KW-0378">Hydrolase</keyword>
<dbReference type="InterPro" id="IPR011059">
    <property type="entry name" value="Metal-dep_hydrolase_composite"/>
</dbReference>
<evidence type="ECO:0000313" key="3">
    <source>
        <dbReference type="EMBL" id="VYU64443.1"/>
    </source>
</evidence>
<dbReference type="CDD" id="cd01300">
    <property type="entry name" value="YtcJ_like"/>
    <property type="match status" value="1"/>
</dbReference>
<dbReference type="PROSITE" id="PS51257">
    <property type="entry name" value="PROKAR_LIPOPROTEIN"/>
    <property type="match status" value="1"/>
</dbReference>
<reference evidence="3" key="1">
    <citation type="submission" date="2019-11" db="EMBL/GenBank/DDBJ databases">
        <authorList>
            <person name="Feng L."/>
        </authorList>
    </citation>
    <scope>NUCLEOTIDE SEQUENCE</scope>
    <source>
        <strain evidence="3">ElimosumLFYP34</strain>
    </source>
</reference>
<feature type="domain" description="Amidohydrolase 3" evidence="2">
    <location>
        <begin position="84"/>
        <end position="564"/>
    </location>
</feature>
<dbReference type="AlphaFoldDB" id="A0A6N3GKG1"/>
<keyword evidence="1" id="KW-0732">Signal</keyword>
<organism evidence="3">
    <name type="scientific">Eubacterium limosum</name>
    <dbReference type="NCBI Taxonomy" id="1736"/>
    <lineage>
        <taxon>Bacteria</taxon>
        <taxon>Bacillati</taxon>
        <taxon>Bacillota</taxon>
        <taxon>Clostridia</taxon>
        <taxon>Eubacteriales</taxon>
        <taxon>Eubacteriaceae</taxon>
        <taxon>Eubacterium</taxon>
    </lineage>
</organism>
<dbReference type="SUPFAM" id="SSF51338">
    <property type="entry name" value="Composite domain of metallo-dependent hydrolases"/>
    <property type="match status" value="1"/>
</dbReference>
<feature type="signal peptide" evidence="1">
    <location>
        <begin position="1"/>
        <end position="23"/>
    </location>
</feature>
<accession>A0A6N3GKG1</accession>
<dbReference type="GO" id="GO:0016810">
    <property type="term" value="F:hydrolase activity, acting on carbon-nitrogen (but not peptide) bonds"/>
    <property type="evidence" value="ECO:0007669"/>
    <property type="project" value="InterPro"/>
</dbReference>
<dbReference type="Gene3D" id="2.30.40.10">
    <property type="entry name" value="Urease, subunit C, domain 1"/>
    <property type="match status" value="1"/>
</dbReference>